<feature type="region of interest" description="Disordered" evidence="1">
    <location>
        <begin position="155"/>
        <end position="192"/>
    </location>
</feature>
<evidence type="ECO:0000313" key="3">
    <source>
        <dbReference type="Proteomes" id="UP000198885"/>
    </source>
</evidence>
<proteinExistence type="predicted"/>
<evidence type="ECO:0000313" key="2">
    <source>
        <dbReference type="EMBL" id="SER49014.1"/>
    </source>
</evidence>
<evidence type="ECO:0000256" key="1">
    <source>
        <dbReference type="SAM" id="MobiDB-lite"/>
    </source>
</evidence>
<organism evidence="2 3">
    <name type="scientific">Tranquillimonas rosea</name>
    <dbReference type="NCBI Taxonomy" id="641238"/>
    <lineage>
        <taxon>Bacteria</taxon>
        <taxon>Pseudomonadati</taxon>
        <taxon>Pseudomonadota</taxon>
        <taxon>Alphaproteobacteria</taxon>
        <taxon>Rhodobacterales</taxon>
        <taxon>Roseobacteraceae</taxon>
        <taxon>Tranquillimonas</taxon>
    </lineage>
</organism>
<reference evidence="2 3" key="1">
    <citation type="submission" date="2016-10" db="EMBL/GenBank/DDBJ databases">
        <authorList>
            <person name="de Groot N.N."/>
        </authorList>
    </citation>
    <scope>NUCLEOTIDE SEQUENCE [LARGE SCALE GENOMIC DNA]</scope>
    <source>
        <strain evidence="2 3">DSM 23042</strain>
    </source>
</reference>
<dbReference type="STRING" id="641238.SAMN04490244_101241"/>
<dbReference type="Proteomes" id="UP000198885">
    <property type="component" value="Unassembled WGS sequence"/>
</dbReference>
<accession>A0A1H9PLD8</accession>
<gene>
    <name evidence="2" type="ORF">SAMN04490244_101241</name>
</gene>
<dbReference type="AlphaFoldDB" id="A0A1H9PLD8"/>
<name>A0A1H9PLD8_9RHOB</name>
<protein>
    <submittedName>
        <fullName evidence="2">Uncharacterized protein</fullName>
    </submittedName>
</protein>
<dbReference type="EMBL" id="FOGU01000001">
    <property type="protein sequence ID" value="SER49014.1"/>
    <property type="molecule type" value="Genomic_DNA"/>
</dbReference>
<keyword evidence="3" id="KW-1185">Reference proteome</keyword>
<feature type="compositionally biased region" description="Basic and acidic residues" evidence="1">
    <location>
        <begin position="163"/>
        <end position="175"/>
    </location>
</feature>
<sequence>MSEAGLTLYVDLEQGSLIDLEAAARAQLAWVSMIKSVGQQLDPMADWHVELESSLPGSQRIRSIIKLPSDPHTRGAIVGAITTSIIFLFKEAAAWGVGEVMDYIKGPDAPEEVQVLSDEEMSQIAEDVVGLLRTGTARSEAGLVYEALEKDRKVVGAGSTSNREGKPSRVVRRDQFPLGHDTELEEEPEQRTTTEQIELTLIRPILSNDTSRRWGFQSKYGAFGAPIKDQAFLNAMADGALDLPMAEGIQMVVEIEISEEREGQVWRPTDRIITRVIEVKPPPKQTGFDLQGP</sequence>